<evidence type="ECO:0000313" key="3">
    <source>
        <dbReference type="Proteomes" id="UP001189429"/>
    </source>
</evidence>
<protein>
    <recommendedName>
        <fullName evidence="1">Non-reducing end beta-L-arabinofuranosidase-like GH127 catalytic domain-containing protein</fullName>
    </recommendedName>
</protein>
<dbReference type="PANTHER" id="PTHR43465">
    <property type="entry name" value="DUF1680 DOMAIN PROTEIN (AFU_ORTHOLOGUE AFUA_1G08910)"/>
    <property type="match status" value="1"/>
</dbReference>
<organism evidence="2 3">
    <name type="scientific">Prorocentrum cordatum</name>
    <dbReference type="NCBI Taxonomy" id="2364126"/>
    <lineage>
        <taxon>Eukaryota</taxon>
        <taxon>Sar</taxon>
        <taxon>Alveolata</taxon>
        <taxon>Dinophyceae</taxon>
        <taxon>Prorocentrales</taxon>
        <taxon>Prorocentraceae</taxon>
        <taxon>Prorocentrum</taxon>
    </lineage>
</organism>
<dbReference type="Proteomes" id="UP001189429">
    <property type="component" value="Unassembled WGS sequence"/>
</dbReference>
<dbReference type="Pfam" id="PF07944">
    <property type="entry name" value="Beta-AFase-like_GH127_cat"/>
    <property type="match status" value="1"/>
</dbReference>
<gene>
    <name evidence="2" type="ORF">PCOR1329_LOCUS54083</name>
</gene>
<sequence length="230" mass="25098">MQHVGYPREAVRVGRVCLQDSLWSPRIETNRSVTVRYCLQRCAESGHLGNFAKAAGRAAGGFEGEHCYIDSDVYKIIEGAAYILEGGCDEDLWRSVDVLIEDIVNAQENDGYLYTGRTIDPTSPGPGAGPERWAWLHRGSHDSTWQGTCTRRPWPSSKPRVTAGCSTQRSGLMGMRTFWIAPSGGTAGATCLGTRTEVELGLARLCRATGDGRYLRLARYWGPTAALGAL</sequence>
<feature type="domain" description="Non-reducing end beta-L-arabinofuranosidase-like GH127 catalytic" evidence="1">
    <location>
        <begin position="16"/>
        <end position="134"/>
    </location>
</feature>
<comment type="caution">
    <text evidence="2">The sequence shown here is derived from an EMBL/GenBank/DDBJ whole genome shotgun (WGS) entry which is preliminary data.</text>
</comment>
<evidence type="ECO:0000313" key="2">
    <source>
        <dbReference type="EMBL" id="CAK0867065.1"/>
    </source>
</evidence>
<dbReference type="InterPro" id="IPR012878">
    <property type="entry name" value="Beta-AFase-like_GH127_cat"/>
</dbReference>
<proteinExistence type="predicted"/>
<dbReference type="InterPro" id="IPR049174">
    <property type="entry name" value="Beta-AFase-like"/>
</dbReference>
<name>A0ABN9V541_9DINO</name>
<keyword evidence="3" id="KW-1185">Reference proteome</keyword>
<evidence type="ECO:0000259" key="1">
    <source>
        <dbReference type="Pfam" id="PF07944"/>
    </source>
</evidence>
<dbReference type="PANTHER" id="PTHR43465:SF2">
    <property type="entry name" value="DUF1680 DOMAIN PROTEIN (AFU_ORTHOLOGUE AFUA_1G08910)"/>
    <property type="match status" value="1"/>
</dbReference>
<accession>A0ABN9V541</accession>
<reference evidence="2" key="1">
    <citation type="submission" date="2023-10" db="EMBL/GenBank/DDBJ databases">
        <authorList>
            <person name="Chen Y."/>
            <person name="Shah S."/>
            <person name="Dougan E. K."/>
            <person name="Thang M."/>
            <person name="Chan C."/>
        </authorList>
    </citation>
    <scope>NUCLEOTIDE SEQUENCE [LARGE SCALE GENOMIC DNA]</scope>
</reference>
<dbReference type="EMBL" id="CAUYUJ010016604">
    <property type="protein sequence ID" value="CAK0867065.1"/>
    <property type="molecule type" value="Genomic_DNA"/>
</dbReference>